<keyword evidence="1" id="KW-0732">Signal</keyword>
<dbReference type="InterPro" id="IPR050111">
    <property type="entry name" value="C-type_lectin/snaclec_domain"/>
</dbReference>
<dbReference type="EMBL" id="CAXKWB010020307">
    <property type="protein sequence ID" value="CAL4122518.1"/>
    <property type="molecule type" value="Genomic_DNA"/>
</dbReference>
<dbReference type="Pfam" id="PF00059">
    <property type="entry name" value="Lectin_C"/>
    <property type="match status" value="1"/>
</dbReference>
<feature type="domain" description="C-type lectin" evidence="2">
    <location>
        <begin position="37"/>
        <end position="167"/>
    </location>
</feature>
<dbReference type="InterPro" id="IPR001304">
    <property type="entry name" value="C-type_lectin-like"/>
</dbReference>
<evidence type="ECO:0000313" key="3">
    <source>
        <dbReference type="EMBL" id="CAL4122518.1"/>
    </source>
</evidence>
<dbReference type="SMART" id="SM00034">
    <property type="entry name" value="CLECT"/>
    <property type="match status" value="1"/>
</dbReference>
<feature type="chain" id="PRO_5043483611" description="C-type lectin domain-containing protein" evidence="1">
    <location>
        <begin position="20"/>
        <end position="167"/>
    </location>
</feature>
<evidence type="ECO:0000313" key="4">
    <source>
        <dbReference type="Proteomes" id="UP001497623"/>
    </source>
</evidence>
<reference evidence="3 4" key="1">
    <citation type="submission" date="2024-05" db="EMBL/GenBank/DDBJ databases">
        <authorList>
            <person name="Wallberg A."/>
        </authorList>
    </citation>
    <scope>NUCLEOTIDE SEQUENCE [LARGE SCALE GENOMIC DNA]</scope>
</reference>
<accession>A0AAV2RBK6</accession>
<dbReference type="PROSITE" id="PS50041">
    <property type="entry name" value="C_TYPE_LECTIN_2"/>
    <property type="match status" value="1"/>
</dbReference>
<comment type="caution">
    <text evidence="3">The sequence shown here is derived from an EMBL/GenBank/DDBJ whole genome shotgun (WGS) entry which is preliminary data.</text>
</comment>
<proteinExistence type="predicted"/>
<dbReference type="PANTHER" id="PTHR22803">
    <property type="entry name" value="MANNOSE, PHOSPHOLIPASE, LECTIN RECEPTOR RELATED"/>
    <property type="match status" value="1"/>
</dbReference>
<name>A0AAV2RBK6_MEGNR</name>
<dbReference type="AlphaFoldDB" id="A0AAV2RBK6"/>
<dbReference type="SUPFAM" id="SSF56436">
    <property type="entry name" value="C-type lectin-like"/>
    <property type="match status" value="1"/>
</dbReference>
<evidence type="ECO:0000256" key="1">
    <source>
        <dbReference type="SAM" id="SignalP"/>
    </source>
</evidence>
<dbReference type="InterPro" id="IPR016186">
    <property type="entry name" value="C-type_lectin-like/link_sf"/>
</dbReference>
<sequence>MSILLILTIFNTFGNIIFALEEQRSTKGICPIGWQVYNIHCYKHVPLARTWEDAHQFCRDHYGADLASVTSQEENDFIYSLIHSSKQTSWLGLRHSKRHIRNNNNNNNNNNKLGNNNINTINNSRNVYRSWIWTDGTSYSRFQNWKLAALPSINSDNSNPIDLCGEV</sequence>
<dbReference type="CDD" id="cd00037">
    <property type="entry name" value="CLECT"/>
    <property type="match status" value="1"/>
</dbReference>
<feature type="non-terminal residue" evidence="3">
    <location>
        <position position="167"/>
    </location>
</feature>
<dbReference type="InterPro" id="IPR016187">
    <property type="entry name" value="CTDL_fold"/>
</dbReference>
<dbReference type="Gene3D" id="3.10.100.10">
    <property type="entry name" value="Mannose-Binding Protein A, subunit A"/>
    <property type="match status" value="1"/>
</dbReference>
<feature type="signal peptide" evidence="1">
    <location>
        <begin position="1"/>
        <end position="19"/>
    </location>
</feature>
<evidence type="ECO:0000259" key="2">
    <source>
        <dbReference type="PROSITE" id="PS50041"/>
    </source>
</evidence>
<keyword evidence="4" id="KW-1185">Reference proteome</keyword>
<dbReference type="Proteomes" id="UP001497623">
    <property type="component" value="Unassembled WGS sequence"/>
</dbReference>
<organism evidence="3 4">
    <name type="scientific">Meganyctiphanes norvegica</name>
    <name type="common">Northern krill</name>
    <name type="synonym">Thysanopoda norvegica</name>
    <dbReference type="NCBI Taxonomy" id="48144"/>
    <lineage>
        <taxon>Eukaryota</taxon>
        <taxon>Metazoa</taxon>
        <taxon>Ecdysozoa</taxon>
        <taxon>Arthropoda</taxon>
        <taxon>Crustacea</taxon>
        <taxon>Multicrustacea</taxon>
        <taxon>Malacostraca</taxon>
        <taxon>Eumalacostraca</taxon>
        <taxon>Eucarida</taxon>
        <taxon>Euphausiacea</taxon>
        <taxon>Euphausiidae</taxon>
        <taxon>Meganyctiphanes</taxon>
    </lineage>
</organism>
<gene>
    <name evidence="3" type="ORF">MNOR_LOCUS23240</name>
</gene>
<protein>
    <recommendedName>
        <fullName evidence="2">C-type lectin domain-containing protein</fullName>
    </recommendedName>
</protein>